<reference evidence="2 3" key="1">
    <citation type="submission" date="2020-04" db="EMBL/GenBank/DDBJ databases">
        <authorList>
            <person name="Klaysubun C."/>
            <person name="Duangmal K."/>
            <person name="Lipun K."/>
        </authorList>
    </citation>
    <scope>NUCLEOTIDE SEQUENCE [LARGE SCALE GENOMIC DNA]</scope>
    <source>
        <strain evidence="2 3">K10HN5</strain>
    </source>
</reference>
<dbReference type="InterPro" id="IPR056094">
    <property type="entry name" value="DUF7677"/>
</dbReference>
<evidence type="ECO:0000259" key="1">
    <source>
        <dbReference type="Pfam" id="PF24725"/>
    </source>
</evidence>
<accession>A0ABX1SBJ7</accession>
<dbReference type="Proteomes" id="UP000820669">
    <property type="component" value="Unassembled WGS sequence"/>
</dbReference>
<comment type="caution">
    <text evidence="2">The sequence shown here is derived from an EMBL/GenBank/DDBJ whole genome shotgun (WGS) entry which is preliminary data.</text>
</comment>
<organism evidence="2 3">
    <name type="scientific">Pseudonocardia acidicola</name>
    <dbReference type="NCBI Taxonomy" id="2724939"/>
    <lineage>
        <taxon>Bacteria</taxon>
        <taxon>Bacillati</taxon>
        <taxon>Actinomycetota</taxon>
        <taxon>Actinomycetes</taxon>
        <taxon>Pseudonocardiales</taxon>
        <taxon>Pseudonocardiaceae</taxon>
        <taxon>Pseudonocardia</taxon>
    </lineage>
</organism>
<gene>
    <name evidence="2" type="ORF">HF526_16685</name>
</gene>
<name>A0ABX1SBJ7_9PSEU</name>
<evidence type="ECO:0000313" key="2">
    <source>
        <dbReference type="EMBL" id="NMH98931.1"/>
    </source>
</evidence>
<sequence length="117" mass="12717">MWLGVNSRLVSAVRFRYFAFYLGNGTLAPDVLGPLGDCRPALVEFVSVSEMVFAILGNVLDVSSDGTVANEEDAARRAAQYARQYLGNEYVVEPPFEDGEVELPLSSRREPGCGRGA</sequence>
<dbReference type="EMBL" id="JAAXLA010000029">
    <property type="protein sequence ID" value="NMH98931.1"/>
    <property type="molecule type" value="Genomic_DNA"/>
</dbReference>
<dbReference type="Pfam" id="PF24725">
    <property type="entry name" value="DUF7677"/>
    <property type="match status" value="1"/>
</dbReference>
<proteinExistence type="predicted"/>
<feature type="domain" description="DUF7677" evidence="1">
    <location>
        <begin position="14"/>
        <end position="103"/>
    </location>
</feature>
<keyword evidence="3" id="KW-1185">Reference proteome</keyword>
<evidence type="ECO:0000313" key="3">
    <source>
        <dbReference type="Proteomes" id="UP000820669"/>
    </source>
</evidence>
<protein>
    <recommendedName>
        <fullName evidence="1">DUF7677 domain-containing protein</fullName>
    </recommendedName>
</protein>